<gene>
    <name evidence="2" type="ORF">B2G88_03870</name>
</gene>
<reference evidence="2 3" key="1">
    <citation type="submission" date="2017-02" db="EMBL/GenBank/DDBJ databases">
        <title>Natronthermophilus aegyptiacus gen. nov.,sp. nov., an aerobic, extremely halophilic alkalithermophilic archaeon isolated from the athalassohaline Wadi An Natrun, Egypt.</title>
        <authorList>
            <person name="Zhao B."/>
        </authorList>
    </citation>
    <scope>NUCLEOTIDE SEQUENCE [LARGE SCALE GENOMIC DNA]</scope>
    <source>
        <strain evidence="2 3">CGMCC 1.3597</strain>
    </source>
</reference>
<comment type="caution">
    <text evidence="2">The sequence shown here is derived from an EMBL/GenBank/DDBJ whole genome shotgun (WGS) entry which is preliminary data.</text>
</comment>
<dbReference type="EMBL" id="MWPH01000001">
    <property type="protein sequence ID" value="OVE86431.1"/>
    <property type="molecule type" value="Genomic_DNA"/>
</dbReference>
<evidence type="ECO:0000256" key="1">
    <source>
        <dbReference type="SAM" id="MobiDB-lite"/>
    </source>
</evidence>
<protein>
    <submittedName>
        <fullName evidence="2">Antibiotic ABC transporter permease</fullName>
    </submittedName>
</protein>
<dbReference type="GO" id="GO:0005975">
    <property type="term" value="P:carbohydrate metabolic process"/>
    <property type="evidence" value="ECO:0007669"/>
    <property type="project" value="InterPro"/>
</dbReference>
<keyword evidence="3" id="KW-1185">Reference proteome</keyword>
<organism evidence="2 3">
    <name type="scientific">Natronolimnobius baerhuensis</name>
    <dbReference type="NCBI Taxonomy" id="253108"/>
    <lineage>
        <taxon>Archaea</taxon>
        <taxon>Methanobacteriati</taxon>
        <taxon>Methanobacteriota</taxon>
        <taxon>Stenosarchaea group</taxon>
        <taxon>Halobacteria</taxon>
        <taxon>Halobacteriales</taxon>
        <taxon>Natrialbaceae</taxon>
        <taxon>Natronolimnobius</taxon>
    </lineage>
</organism>
<feature type="region of interest" description="Disordered" evidence="1">
    <location>
        <begin position="1"/>
        <end position="20"/>
    </location>
</feature>
<dbReference type="InterPro" id="IPR008928">
    <property type="entry name" value="6-hairpin_glycosidase_sf"/>
</dbReference>
<accession>A0A202EDY0</accession>
<feature type="compositionally biased region" description="Polar residues" evidence="1">
    <location>
        <begin position="1"/>
        <end position="13"/>
    </location>
</feature>
<dbReference type="SUPFAM" id="SSF48208">
    <property type="entry name" value="Six-hairpin glycosidases"/>
    <property type="match status" value="1"/>
</dbReference>
<dbReference type="Proteomes" id="UP000196084">
    <property type="component" value="Unassembled WGS sequence"/>
</dbReference>
<evidence type="ECO:0000313" key="2">
    <source>
        <dbReference type="EMBL" id="OVE86431.1"/>
    </source>
</evidence>
<name>A0A202EDY0_9EURY</name>
<sequence length="439" mass="50030">MQSQGLPEPTTQAETDDRPRAVDHYLSVLDSTLAYARRRDYSGPDYGDGMSSQLLQAAPVENRFVNLVVQELVKRTPVNIRPLLRVEDRRNYKGTALFTMANLNFDTYTSANEEVERRFDPRAEADHLAQWLVNESLEGYSGFCGGHRHEIQHFHTKGVPSDPDIVSTAYGVKALVQATEHGLGNEYAEIARTAVDFLIEELNYREVDEGAKIDYHLNHPDDSYTLNSAALGAGMLIDLYEHFGDEDLRERATKILDHVAANQTDIGGWPYRIPADASHLSMDSHHNGFIIEVFQRYRDVIDAGRYSDTLEEALEFYREELFELDGAPNFDESNAYPRDIHASTQGILVFTREGDLEFADRILRWVLANLQVEGEEGRFYYRQYRHHMKRVTLMRWCQGWMSYAMSEFLLACQAAGGQETALDSEIDVEHLESTPHPNA</sequence>
<dbReference type="RefSeq" id="WP_245835308.1">
    <property type="nucleotide sequence ID" value="NZ_MWPH01000001.1"/>
</dbReference>
<dbReference type="AlphaFoldDB" id="A0A202EDY0"/>
<proteinExistence type="predicted"/>
<evidence type="ECO:0000313" key="3">
    <source>
        <dbReference type="Proteomes" id="UP000196084"/>
    </source>
</evidence>